<dbReference type="InterPro" id="IPR036514">
    <property type="entry name" value="SGNH_hydro_sf"/>
</dbReference>
<protein>
    <recommendedName>
        <fullName evidence="5">SGNH hydrolase-type esterase domain-containing protein</fullName>
    </recommendedName>
</protein>
<evidence type="ECO:0008006" key="5">
    <source>
        <dbReference type="Google" id="ProtNLM"/>
    </source>
</evidence>
<dbReference type="PANTHER" id="PTHR45648:SF22">
    <property type="entry name" value="GDSL LIPASE_ACYLHYDROLASE FAMILY PROTEIN (AFU_ORTHOLOGUE AFUA_4G14700)"/>
    <property type="match status" value="1"/>
</dbReference>
<dbReference type="AlphaFoldDB" id="A0A2U1JEB2"/>
<evidence type="ECO:0000256" key="2">
    <source>
        <dbReference type="SAM" id="SignalP"/>
    </source>
</evidence>
<dbReference type="InterPro" id="IPR051058">
    <property type="entry name" value="GDSL_Est/Lipase"/>
</dbReference>
<dbReference type="EMBL" id="MBFU01000017">
    <property type="protein sequence ID" value="PWA03427.1"/>
    <property type="molecule type" value="Genomic_DNA"/>
</dbReference>
<dbReference type="SUPFAM" id="SSF52266">
    <property type="entry name" value="SGNH hydrolase"/>
    <property type="match status" value="1"/>
</dbReference>
<dbReference type="Pfam" id="PF00657">
    <property type="entry name" value="Lipase_GDSL"/>
    <property type="match status" value="1"/>
</dbReference>
<proteinExistence type="predicted"/>
<dbReference type="Gene3D" id="3.40.50.1110">
    <property type="entry name" value="SGNH hydrolase"/>
    <property type="match status" value="1"/>
</dbReference>
<comment type="caution">
    <text evidence="3">The sequence shown here is derived from an EMBL/GenBank/DDBJ whole genome shotgun (WGS) entry which is preliminary data.</text>
</comment>
<feature type="chain" id="PRO_5015507345" description="SGNH hydrolase-type esterase domain-containing protein" evidence="2">
    <location>
        <begin position="23"/>
        <end position="405"/>
    </location>
</feature>
<name>A0A2U1JEB2_SMIAN</name>
<reference evidence="3 4" key="1">
    <citation type="journal article" date="2018" name="MBio">
        <title>Comparative Genomics Reveals the Core Gene Toolbox for the Fungus-Insect Symbiosis.</title>
        <authorList>
            <person name="Wang Y."/>
            <person name="Stata M."/>
            <person name="Wang W."/>
            <person name="Stajich J.E."/>
            <person name="White M.M."/>
            <person name="Moncalvo J.M."/>
        </authorList>
    </citation>
    <scope>NUCLEOTIDE SEQUENCE [LARGE SCALE GENOMIC DNA]</scope>
    <source>
        <strain evidence="3 4">AUS-126-30</strain>
    </source>
</reference>
<dbReference type="Proteomes" id="UP000245591">
    <property type="component" value="Unassembled WGS sequence"/>
</dbReference>
<keyword evidence="2" id="KW-0732">Signal</keyword>
<keyword evidence="4" id="KW-1185">Reference proteome</keyword>
<accession>A0A2U1JEB2</accession>
<dbReference type="CDD" id="cd01846">
    <property type="entry name" value="fatty_acyltransferase_like"/>
    <property type="match status" value="1"/>
</dbReference>
<dbReference type="PANTHER" id="PTHR45648">
    <property type="entry name" value="GDSL LIPASE/ACYLHYDROLASE FAMILY PROTEIN (AFU_ORTHOLOGUE AFUA_4G14700)"/>
    <property type="match status" value="1"/>
</dbReference>
<feature type="signal peptide" evidence="2">
    <location>
        <begin position="1"/>
        <end position="22"/>
    </location>
</feature>
<evidence type="ECO:0000313" key="4">
    <source>
        <dbReference type="Proteomes" id="UP000245591"/>
    </source>
</evidence>
<sequence>MYSTAAFTLIASLSLFPLSTLAQATSKPSLIVFGNSLSDVNNKNYFTNYTYPVPYWHGRYSNGPVWNEYFSFFDSYPLINFAVGGAVSNDSFVNSISGENITLPSVNDQISIFNKTFGNLYPNKTAIQNDIGFIEIGSNDVFYSITGIASGNITFEEFSSGYIYSITNAAQSFIKMGYRKLVISDIPDFRLFPSSDSIPAPLELTIVDYIQRTNDLIYETIKILNSQSSAVDYVRLFSFYDSFQAFSDPQVTAALNITNISDPCHVVNDNETALVFSCSNPDQYLFIDGFHPHTRPHALLGAILSEFVKTQNFSLSTDVVLEIIKKYNISSISSTSNPLFFANSSATGILNINEYNVSTAIQNANSIAQNKNGTPGTETKVGSANSIKNSLILIPTILISLFILV</sequence>
<dbReference type="InterPro" id="IPR001087">
    <property type="entry name" value="GDSL"/>
</dbReference>
<organism evidence="3 4">
    <name type="scientific">Smittium angustum</name>
    <dbReference type="NCBI Taxonomy" id="133377"/>
    <lineage>
        <taxon>Eukaryota</taxon>
        <taxon>Fungi</taxon>
        <taxon>Fungi incertae sedis</taxon>
        <taxon>Zoopagomycota</taxon>
        <taxon>Kickxellomycotina</taxon>
        <taxon>Harpellomycetes</taxon>
        <taxon>Harpellales</taxon>
        <taxon>Legeriomycetaceae</taxon>
        <taxon>Smittium</taxon>
    </lineage>
</organism>
<dbReference type="GO" id="GO:0016788">
    <property type="term" value="F:hydrolase activity, acting on ester bonds"/>
    <property type="evidence" value="ECO:0007669"/>
    <property type="project" value="InterPro"/>
</dbReference>
<evidence type="ECO:0000256" key="1">
    <source>
        <dbReference type="ARBA" id="ARBA00022801"/>
    </source>
</evidence>
<keyword evidence="1" id="KW-0378">Hydrolase</keyword>
<evidence type="ECO:0000313" key="3">
    <source>
        <dbReference type="EMBL" id="PWA03427.1"/>
    </source>
</evidence>
<gene>
    <name evidence="3" type="ORF">BB558_000418</name>
</gene>